<gene>
    <name evidence="10" type="primary">Qsox1</name>
    <name evidence="10" type="ORF">PIACAY_R10531</name>
</gene>
<dbReference type="Gene3D" id="3.40.30.10">
    <property type="entry name" value="Glutaredoxin"/>
    <property type="match status" value="1"/>
</dbReference>
<keyword evidence="3" id="KW-0732">Signal</keyword>
<evidence type="ECO:0000256" key="5">
    <source>
        <dbReference type="ARBA" id="ARBA00023002"/>
    </source>
</evidence>
<dbReference type="GO" id="GO:0006457">
    <property type="term" value="P:protein folding"/>
    <property type="evidence" value="ECO:0007669"/>
    <property type="project" value="TreeGrafter"/>
</dbReference>
<evidence type="ECO:0000256" key="1">
    <source>
        <dbReference type="ARBA" id="ARBA00001974"/>
    </source>
</evidence>
<keyword evidence="5 7" id="KW-0560">Oxidoreductase</keyword>
<feature type="domain" description="ERV/ALR sulfhydryl oxidase" evidence="9">
    <location>
        <begin position="219"/>
        <end position="328"/>
    </location>
</feature>
<comment type="function">
    <text evidence="7">Catalyzes the oxidation of sulfhydryl groups in peptide and protein thiols to disulfides with the reduction of oxygen to hydrogen peroxide.</text>
</comment>
<organism evidence="10 11">
    <name type="scientific">Piaya cayana</name>
    <name type="common">Common squirrel cuckoo</name>
    <dbReference type="NCBI Taxonomy" id="33601"/>
    <lineage>
        <taxon>Eukaryota</taxon>
        <taxon>Metazoa</taxon>
        <taxon>Chordata</taxon>
        <taxon>Craniata</taxon>
        <taxon>Vertebrata</taxon>
        <taxon>Euteleostomi</taxon>
        <taxon>Archelosauria</taxon>
        <taxon>Archosauria</taxon>
        <taxon>Dinosauria</taxon>
        <taxon>Saurischia</taxon>
        <taxon>Theropoda</taxon>
        <taxon>Coelurosauria</taxon>
        <taxon>Aves</taxon>
        <taxon>Neognathae</taxon>
        <taxon>Neoaves</taxon>
        <taxon>Otidimorphae</taxon>
        <taxon>Cuculiformes</taxon>
        <taxon>Coccyzidae</taxon>
        <taxon>Piaya</taxon>
    </lineage>
</organism>
<dbReference type="InterPro" id="IPR041269">
    <property type="entry name" value="QSOX_Trx1"/>
</dbReference>
<keyword evidence="7" id="KW-0472">Membrane</keyword>
<dbReference type="GO" id="GO:0000139">
    <property type="term" value="C:Golgi membrane"/>
    <property type="evidence" value="ECO:0007669"/>
    <property type="project" value="TreeGrafter"/>
</dbReference>
<keyword evidence="2 7" id="KW-0285">Flavoprotein</keyword>
<comment type="similarity">
    <text evidence="7">Belongs to the quiescin-sulfhydryl oxidase (QSOX) family.</text>
</comment>
<dbReference type="PROSITE" id="PS51324">
    <property type="entry name" value="ERV_ALR"/>
    <property type="match status" value="1"/>
</dbReference>
<keyword evidence="4 7" id="KW-0274">FAD</keyword>
<reference evidence="10" key="1">
    <citation type="submission" date="2019-09" db="EMBL/GenBank/DDBJ databases">
        <title>Bird 10,000 Genomes (B10K) Project - Family phase.</title>
        <authorList>
            <person name="Zhang G."/>
        </authorList>
    </citation>
    <scope>NUCLEOTIDE SEQUENCE</scope>
    <source>
        <strain evidence="10">B10K-DU-008-47</strain>
        <tissue evidence="10">Mixed tissue sample</tissue>
    </source>
</reference>
<evidence type="ECO:0000256" key="7">
    <source>
        <dbReference type="RuleBase" id="RU371123"/>
    </source>
</evidence>
<dbReference type="InterPro" id="IPR017905">
    <property type="entry name" value="ERV/ALR_sulphydryl_oxidase"/>
</dbReference>
<keyword evidence="7" id="KW-0812">Transmembrane</keyword>
<dbReference type="EMBL" id="WAAB01016200">
    <property type="protein sequence ID" value="NWH77573.1"/>
    <property type="molecule type" value="Genomic_DNA"/>
</dbReference>
<evidence type="ECO:0000313" key="10">
    <source>
        <dbReference type="EMBL" id="NWH77573.1"/>
    </source>
</evidence>
<dbReference type="Proteomes" id="UP000653271">
    <property type="component" value="Unassembled WGS sequence"/>
</dbReference>
<comment type="catalytic activity">
    <reaction evidence="7">
        <text>2 R'C(R)SH + O2 = R'C(R)S-S(R)CR' + H2O2</text>
        <dbReference type="Rhea" id="RHEA:17357"/>
        <dbReference type="ChEBI" id="CHEBI:15379"/>
        <dbReference type="ChEBI" id="CHEBI:16240"/>
        <dbReference type="ChEBI" id="CHEBI:16520"/>
        <dbReference type="ChEBI" id="CHEBI:17412"/>
        <dbReference type="EC" id="1.8.3.2"/>
    </reaction>
</comment>
<feature type="non-terminal residue" evidence="10">
    <location>
        <position position="557"/>
    </location>
</feature>
<protein>
    <recommendedName>
        <fullName evidence="7">Sulfhydryl oxidase</fullName>
        <ecNumber evidence="7">1.8.3.2</ecNumber>
    </recommendedName>
</protein>
<dbReference type="InterPro" id="IPR042568">
    <property type="entry name" value="QSOX_FAD-bd_sf"/>
</dbReference>
<name>A0A850XEK5_PIACA</name>
<evidence type="ECO:0000256" key="4">
    <source>
        <dbReference type="ARBA" id="ARBA00022827"/>
    </source>
</evidence>
<dbReference type="PANTHER" id="PTHR22897:SF6">
    <property type="entry name" value="SULFHYDRYL OXIDASE 1"/>
    <property type="match status" value="1"/>
</dbReference>
<evidence type="ECO:0000256" key="8">
    <source>
        <dbReference type="SAM" id="MobiDB-lite"/>
    </source>
</evidence>
<dbReference type="SUPFAM" id="SSF69000">
    <property type="entry name" value="FAD-dependent thiol oxidase"/>
    <property type="match status" value="1"/>
</dbReference>
<dbReference type="Pfam" id="PF18371">
    <property type="entry name" value="FAD_SOX"/>
    <property type="match status" value="1"/>
</dbReference>
<evidence type="ECO:0000256" key="3">
    <source>
        <dbReference type="ARBA" id="ARBA00022729"/>
    </source>
</evidence>
<dbReference type="InterPro" id="IPR036774">
    <property type="entry name" value="ERV/ALR_sulphydryl_oxid_sf"/>
</dbReference>
<feature type="transmembrane region" description="Helical" evidence="7">
    <location>
        <begin position="524"/>
        <end position="541"/>
    </location>
</feature>
<dbReference type="Gene3D" id="1.20.120.1960">
    <property type="entry name" value="QSOX sulfhydryl oxidase domain"/>
    <property type="match status" value="1"/>
</dbReference>
<dbReference type="GO" id="GO:0003756">
    <property type="term" value="F:protein disulfide isomerase activity"/>
    <property type="evidence" value="ECO:0007669"/>
    <property type="project" value="TreeGrafter"/>
</dbReference>
<dbReference type="Gene3D" id="1.20.120.310">
    <property type="entry name" value="ERV/ALR sulfhydryl oxidase domain"/>
    <property type="match status" value="1"/>
</dbReference>
<feature type="non-terminal residue" evidence="10">
    <location>
        <position position="1"/>
    </location>
</feature>
<proteinExistence type="inferred from homology"/>
<dbReference type="InterPro" id="IPR040986">
    <property type="entry name" value="QSOX_FAD-bd_dom"/>
</dbReference>
<dbReference type="GO" id="GO:0005615">
    <property type="term" value="C:extracellular space"/>
    <property type="evidence" value="ECO:0007669"/>
    <property type="project" value="TreeGrafter"/>
</dbReference>
<feature type="region of interest" description="Disordered" evidence="8">
    <location>
        <begin position="371"/>
        <end position="429"/>
    </location>
</feature>
<evidence type="ECO:0000259" key="9">
    <source>
        <dbReference type="PROSITE" id="PS51324"/>
    </source>
</evidence>
<comment type="caution">
    <text evidence="10">The sequence shown here is derived from an EMBL/GenBank/DDBJ whole genome shotgun (WGS) entry which is preliminary data.</text>
</comment>
<dbReference type="AlphaFoldDB" id="A0A850XEK5"/>
<keyword evidence="7" id="KW-1133">Transmembrane helix</keyword>
<keyword evidence="11" id="KW-1185">Reference proteome</keyword>
<evidence type="ECO:0000256" key="6">
    <source>
        <dbReference type="ARBA" id="ARBA00023157"/>
    </source>
</evidence>
<dbReference type="PANTHER" id="PTHR22897">
    <property type="entry name" value="QUIESCIN Q6-RELATED SULFHYDRYL OXIDASE"/>
    <property type="match status" value="1"/>
</dbReference>
<sequence>PLLSHSAEEVSSFFQRNKEQYLALIFEKNDSFVGREVALDMLQYENVAVRRVLSSEEELVKKFGVTTFPSGYLVLRNGSFSRLPVRVEARSFYTYYLRMLSGVTRGSYKLNTTVNASNETNLPQPKRADSSKVYMADLESTLHYSLRVEAARPAALAGAQLAAFKCYVSMLVKEAEGRAHCSLQLPERRLWRGGSWAFLPRDRMRGNGLKLHQGRFRLNIRKKIFIERVIRHWKGLPRQVVDSPSLEGFKGRVDELPLEVLSTMRCYIRHFFGCRDCAQHFEAMAAESMDRVASRREAVLWLWSHHNEVNARLAGGDTEDPKFPKLQWPPPDLCPQCHREERGVHVWDEQAVLAFLKTRFSKVNISMDYTEADPGAAGEGSDARLGAEGPREERENEKEVEEEEEGEVRAAGRPGSPEPRRPSIVRRNNKPREVVGEDIVDLDSFSEQHFKSQALRAAAGQRRRLSKRDTVALPRDAGAGRERRWAPGVLVREEEEEAEEGVRRSPWLRVLGLGFSRLDISLCIALYFLSSMCLLGMYTFFRLRTRARKGRSGFPVA</sequence>
<dbReference type="GO" id="GO:0016971">
    <property type="term" value="F:flavin-dependent sulfhydryl oxidase activity"/>
    <property type="evidence" value="ECO:0007669"/>
    <property type="project" value="InterPro"/>
</dbReference>
<dbReference type="Pfam" id="PF18108">
    <property type="entry name" value="QSOX_Trx1"/>
    <property type="match status" value="1"/>
</dbReference>
<dbReference type="InterPro" id="IPR039798">
    <property type="entry name" value="Sulfhydryl_oxidase"/>
</dbReference>
<dbReference type="OrthoDB" id="59470at2759"/>
<accession>A0A850XEK5</accession>
<dbReference type="EC" id="1.8.3.2" evidence="7"/>
<evidence type="ECO:0000313" key="11">
    <source>
        <dbReference type="Proteomes" id="UP000653271"/>
    </source>
</evidence>
<comment type="cofactor">
    <cofactor evidence="1 7">
        <name>FAD</name>
        <dbReference type="ChEBI" id="CHEBI:57692"/>
    </cofactor>
</comment>
<keyword evidence="6" id="KW-1015">Disulfide bond</keyword>
<dbReference type="Pfam" id="PF04777">
    <property type="entry name" value="Evr1_Alr"/>
    <property type="match status" value="1"/>
</dbReference>
<evidence type="ECO:0000256" key="2">
    <source>
        <dbReference type="ARBA" id="ARBA00022630"/>
    </source>
</evidence>
<dbReference type="FunFam" id="3.40.30.10:FF:000080">
    <property type="entry name" value="Sulfhydryl oxidase"/>
    <property type="match status" value="1"/>
</dbReference>